<dbReference type="InterPro" id="IPR036890">
    <property type="entry name" value="HATPase_C_sf"/>
</dbReference>
<keyword evidence="8" id="KW-1133">Transmembrane helix</keyword>
<dbReference type="CDD" id="cd16917">
    <property type="entry name" value="HATPase_UhpB-NarQ-NarX-like"/>
    <property type="match status" value="1"/>
</dbReference>
<sequence>MVQQWWQQWWARTGGRWSPTISPGGTPDEEVASSRLMALGTMLLGLLLAWVVAWAIVALNRSAGGDEDGRADPEHLHGVALRGAWTAATPGRTAGVFPTHLAGQVTTLPDEWSRSRPGFDGSVWYRFQFERPQRISPDVLLAAYVERACSAVEVQLNGQLLYRAGRVGQPIASQCYQSHVVPLPGFLLRAGENHLDVKVSGHPLDKVTARQRAGGLGAVRIGTWGDLSDLHDEQTFWSVTVSQIIGGILAVLGVFALGLAWVRRLGYLAHFALLTLSWALLTGRFWLTDVPLSNTVLEVLIACLFAPMAAFAVKFLLGYAGHGLHAPGEPMRERLVNRILWAQVVLMPITLWLGLSNLFIVSRLWYLVLALEVFAAIVYFLWFAGRSRRAEFWLMSGTLGVTSALVGIELFFQHRLIHMWGWNVTYFVMPMLFAAVSFRLIQVYARALQTAEGARVQLERRVQEISSEIERNFTQIAELRVEQIAEKERKRIAADLHDDLGAKLLTIVHTSDNDRISTLAREALEEMRLSVRGLTGRPMRLPDALADWRAEVVSRLGQAGIEVEWRHPMDVMDEPLSARTYVQTTRIVREAVSNIIKHSQASHVVINCEVGTHDFQIVIQDNGKGIPLELDGRLDRGHGMASMKHRAKQLNGQCLVESGPGFGTVIRMNLPLEIETVASALSHGGSTPRKGAAAASIPVRTPGENPRAF</sequence>
<evidence type="ECO:0000313" key="10">
    <source>
        <dbReference type="EMBL" id="RRS02439.1"/>
    </source>
</evidence>
<accession>A0A3R8S641</accession>
<feature type="domain" description="Histidine kinase" evidence="9">
    <location>
        <begin position="464"/>
        <end position="674"/>
    </location>
</feature>
<keyword evidence="11" id="KW-1185">Reference proteome</keyword>
<feature type="transmembrane region" description="Helical" evidence="8">
    <location>
        <begin position="339"/>
        <end position="359"/>
    </location>
</feature>
<dbReference type="OrthoDB" id="8697484at2"/>
<feature type="transmembrane region" description="Helical" evidence="8">
    <location>
        <begin position="299"/>
        <end position="319"/>
    </location>
</feature>
<evidence type="ECO:0000256" key="7">
    <source>
        <dbReference type="SAM" id="MobiDB-lite"/>
    </source>
</evidence>
<dbReference type="Gene3D" id="2.60.120.260">
    <property type="entry name" value="Galactose-binding domain-like"/>
    <property type="match status" value="1"/>
</dbReference>
<evidence type="ECO:0000256" key="5">
    <source>
        <dbReference type="ARBA" id="ARBA00023012"/>
    </source>
</evidence>
<dbReference type="Pfam" id="PF02518">
    <property type="entry name" value="HATPase_c"/>
    <property type="match status" value="1"/>
</dbReference>
<dbReference type="RefSeq" id="WP_125245046.1">
    <property type="nucleotide sequence ID" value="NZ_RSED01000022.1"/>
</dbReference>
<protein>
    <recommendedName>
        <fullName evidence="2">histidine kinase</fullName>
        <ecNumber evidence="2">2.7.13.3</ecNumber>
    </recommendedName>
</protein>
<evidence type="ECO:0000256" key="3">
    <source>
        <dbReference type="ARBA" id="ARBA00022679"/>
    </source>
</evidence>
<dbReference type="InterPro" id="IPR050482">
    <property type="entry name" value="Sensor_HK_TwoCompSys"/>
</dbReference>
<feature type="transmembrane region" description="Helical" evidence="8">
    <location>
        <begin position="267"/>
        <end position="287"/>
    </location>
</feature>
<gene>
    <name evidence="10" type="ORF">EIP75_20430</name>
</gene>
<evidence type="ECO:0000259" key="9">
    <source>
        <dbReference type="PROSITE" id="PS50109"/>
    </source>
</evidence>
<dbReference type="AlphaFoldDB" id="A0A3R8S641"/>
<dbReference type="PANTHER" id="PTHR24421:SF10">
    <property type="entry name" value="NITRATE_NITRITE SENSOR PROTEIN NARQ"/>
    <property type="match status" value="1"/>
</dbReference>
<keyword evidence="5" id="KW-0902">Two-component regulatory system</keyword>
<evidence type="ECO:0000256" key="8">
    <source>
        <dbReference type="SAM" id="Phobius"/>
    </source>
</evidence>
<evidence type="ECO:0000256" key="2">
    <source>
        <dbReference type="ARBA" id="ARBA00012438"/>
    </source>
</evidence>
<dbReference type="Gene3D" id="3.30.565.10">
    <property type="entry name" value="Histidine kinase-like ATPase, C-terminal domain"/>
    <property type="match status" value="1"/>
</dbReference>
<evidence type="ECO:0000256" key="1">
    <source>
        <dbReference type="ARBA" id="ARBA00000085"/>
    </source>
</evidence>
<feature type="region of interest" description="Disordered" evidence="7">
    <location>
        <begin position="682"/>
        <end position="709"/>
    </location>
</feature>
<keyword evidence="8" id="KW-0812">Transmembrane</keyword>
<comment type="catalytic activity">
    <reaction evidence="1">
        <text>ATP + protein L-histidine = ADP + protein N-phospho-L-histidine.</text>
        <dbReference type="EC" id="2.7.13.3"/>
    </reaction>
</comment>
<feature type="transmembrane region" description="Helical" evidence="8">
    <location>
        <begin position="392"/>
        <end position="412"/>
    </location>
</feature>
<dbReference type="InterPro" id="IPR005467">
    <property type="entry name" value="His_kinase_dom"/>
</dbReference>
<keyword evidence="3" id="KW-0808">Transferase</keyword>
<feature type="coiled-coil region" evidence="6">
    <location>
        <begin position="441"/>
        <end position="468"/>
    </location>
</feature>
<evidence type="ECO:0000256" key="4">
    <source>
        <dbReference type="ARBA" id="ARBA00022777"/>
    </source>
</evidence>
<dbReference type="SUPFAM" id="SSF49785">
    <property type="entry name" value="Galactose-binding domain-like"/>
    <property type="match status" value="1"/>
</dbReference>
<dbReference type="Proteomes" id="UP000269265">
    <property type="component" value="Unassembled WGS sequence"/>
</dbReference>
<dbReference type="GO" id="GO:0000160">
    <property type="term" value="P:phosphorelay signal transduction system"/>
    <property type="evidence" value="ECO:0007669"/>
    <property type="project" value="UniProtKB-KW"/>
</dbReference>
<reference evidence="10 11" key="1">
    <citation type="submission" date="2018-12" db="EMBL/GenBank/DDBJ databases">
        <title>The whole draft genome of Aquabacterium sp. SJQ9.</title>
        <authorList>
            <person name="Sun L."/>
            <person name="Gao X."/>
            <person name="Chen W."/>
            <person name="Huang K."/>
        </authorList>
    </citation>
    <scope>NUCLEOTIDE SEQUENCE [LARGE SCALE GENOMIC DNA]</scope>
    <source>
        <strain evidence="10 11">SJQ9</strain>
    </source>
</reference>
<feature type="transmembrane region" description="Helical" evidence="8">
    <location>
        <begin position="36"/>
        <end position="57"/>
    </location>
</feature>
<proteinExistence type="predicted"/>
<dbReference type="PANTHER" id="PTHR24421">
    <property type="entry name" value="NITRATE/NITRITE SENSOR PROTEIN NARX-RELATED"/>
    <property type="match status" value="1"/>
</dbReference>
<feature type="transmembrane region" description="Helical" evidence="8">
    <location>
        <begin position="236"/>
        <end position="260"/>
    </location>
</feature>
<dbReference type="GO" id="GO:0004673">
    <property type="term" value="F:protein histidine kinase activity"/>
    <property type="evidence" value="ECO:0007669"/>
    <property type="project" value="UniProtKB-EC"/>
</dbReference>
<dbReference type="SMART" id="SM00387">
    <property type="entry name" value="HATPase_c"/>
    <property type="match status" value="1"/>
</dbReference>
<dbReference type="EMBL" id="RSED01000022">
    <property type="protein sequence ID" value="RRS02439.1"/>
    <property type="molecule type" value="Genomic_DNA"/>
</dbReference>
<feature type="transmembrane region" description="Helical" evidence="8">
    <location>
        <begin position="365"/>
        <end position="385"/>
    </location>
</feature>
<keyword evidence="8" id="KW-0472">Membrane</keyword>
<dbReference type="InterPro" id="IPR003594">
    <property type="entry name" value="HATPase_dom"/>
</dbReference>
<name>A0A3R8S641_9BURK</name>
<keyword evidence="6" id="KW-0175">Coiled coil</keyword>
<dbReference type="InterPro" id="IPR008979">
    <property type="entry name" value="Galactose-bd-like_sf"/>
</dbReference>
<organism evidence="10 11">
    <name type="scientific">Aquabacterium soli</name>
    <dbReference type="NCBI Taxonomy" id="2493092"/>
    <lineage>
        <taxon>Bacteria</taxon>
        <taxon>Pseudomonadati</taxon>
        <taxon>Pseudomonadota</taxon>
        <taxon>Betaproteobacteria</taxon>
        <taxon>Burkholderiales</taxon>
        <taxon>Aquabacterium</taxon>
    </lineage>
</organism>
<keyword evidence="4 10" id="KW-0418">Kinase</keyword>
<evidence type="ECO:0000256" key="6">
    <source>
        <dbReference type="SAM" id="Coils"/>
    </source>
</evidence>
<dbReference type="EC" id="2.7.13.3" evidence="2"/>
<feature type="transmembrane region" description="Helical" evidence="8">
    <location>
        <begin position="424"/>
        <end position="445"/>
    </location>
</feature>
<comment type="caution">
    <text evidence="10">The sequence shown here is derived from an EMBL/GenBank/DDBJ whole genome shotgun (WGS) entry which is preliminary data.</text>
</comment>
<dbReference type="PROSITE" id="PS50109">
    <property type="entry name" value="HIS_KIN"/>
    <property type="match status" value="1"/>
</dbReference>
<evidence type="ECO:0000313" key="11">
    <source>
        <dbReference type="Proteomes" id="UP000269265"/>
    </source>
</evidence>
<dbReference type="SUPFAM" id="SSF55874">
    <property type="entry name" value="ATPase domain of HSP90 chaperone/DNA topoisomerase II/histidine kinase"/>
    <property type="match status" value="1"/>
</dbReference>